<dbReference type="Proteomes" id="UP000605144">
    <property type="component" value="Unassembled WGS sequence"/>
</dbReference>
<comment type="caution">
    <text evidence="4">The sequence shown here is derived from an EMBL/GenBank/DDBJ whole genome shotgun (WGS) entry which is preliminary data.</text>
</comment>
<proteinExistence type="predicted"/>
<dbReference type="AlphaFoldDB" id="A0A833DR50"/>
<evidence type="ECO:0000256" key="2">
    <source>
        <dbReference type="PIRSR" id="PIRSR004976-51"/>
    </source>
</evidence>
<dbReference type="GO" id="GO:0000049">
    <property type="term" value="F:tRNA binding"/>
    <property type="evidence" value="ECO:0007669"/>
    <property type="project" value="TreeGrafter"/>
</dbReference>
<evidence type="ECO:0000313" key="4">
    <source>
        <dbReference type="EMBL" id="HIP16821.1"/>
    </source>
</evidence>
<keyword evidence="1" id="KW-0808">Transferase</keyword>
<keyword evidence="2" id="KW-0547">Nucleotide-binding</keyword>
<dbReference type="PANTHER" id="PTHR11807">
    <property type="entry name" value="ATPASES OF THE PP SUPERFAMILY-RELATED"/>
    <property type="match status" value="1"/>
</dbReference>
<dbReference type="InterPro" id="IPR035107">
    <property type="entry name" value="tRNA_thiolation_TtcA_Ctu1"/>
</dbReference>
<keyword evidence="2" id="KW-0067">ATP-binding</keyword>
<evidence type="ECO:0000259" key="3">
    <source>
        <dbReference type="Pfam" id="PF01171"/>
    </source>
</evidence>
<dbReference type="InterPro" id="IPR014729">
    <property type="entry name" value="Rossmann-like_a/b/a_fold"/>
</dbReference>
<dbReference type="PIRSF" id="PIRSF004976">
    <property type="entry name" value="ATPase_YdaO"/>
    <property type="match status" value="1"/>
</dbReference>
<evidence type="ECO:0000256" key="1">
    <source>
        <dbReference type="ARBA" id="ARBA00022679"/>
    </source>
</evidence>
<organism evidence="4 5">
    <name type="scientific">Methanothermococcus okinawensis</name>
    <dbReference type="NCBI Taxonomy" id="155863"/>
    <lineage>
        <taxon>Archaea</taxon>
        <taxon>Methanobacteriati</taxon>
        <taxon>Methanobacteriota</taxon>
        <taxon>Methanomada group</taxon>
        <taxon>Methanococci</taxon>
        <taxon>Methanococcales</taxon>
        <taxon>Methanococcaceae</taxon>
        <taxon>Methanothermococcus</taxon>
    </lineage>
</organism>
<feature type="binding site" evidence="2">
    <location>
        <position position="86"/>
    </location>
    <ligand>
        <name>ATP</name>
        <dbReference type="ChEBI" id="CHEBI:30616"/>
    </ligand>
</feature>
<feature type="domain" description="tRNA(Ile)-lysidine/2-thiocytidine synthase N-terminal" evidence="3">
    <location>
        <begin position="77"/>
        <end position="148"/>
    </location>
</feature>
<dbReference type="InterPro" id="IPR011063">
    <property type="entry name" value="TilS/TtcA_N"/>
</dbReference>
<dbReference type="GO" id="GO:0005524">
    <property type="term" value="F:ATP binding"/>
    <property type="evidence" value="ECO:0007669"/>
    <property type="project" value="UniProtKB-KW"/>
</dbReference>
<accession>A0A833DR50</accession>
<feature type="binding site" evidence="2">
    <location>
        <position position="110"/>
    </location>
    <ligand>
        <name>ATP</name>
        <dbReference type="ChEBI" id="CHEBI:30616"/>
    </ligand>
</feature>
<protein>
    <submittedName>
        <fullName evidence="4">tRNA 2-thiocytidine biosynthesis protein TtcA</fullName>
    </submittedName>
</protein>
<feature type="binding site" evidence="2">
    <location>
        <position position="214"/>
    </location>
    <ligand>
        <name>ATP</name>
        <dbReference type="ChEBI" id="CHEBI:30616"/>
    </ligand>
</feature>
<feature type="domain" description="tRNA(Ile)-lysidine/2-thiocytidine synthase N-terminal" evidence="3">
    <location>
        <begin position="208"/>
        <end position="298"/>
    </location>
</feature>
<dbReference type="Pfam" id="PF01171">
    <property type="entry name" value="ATP_bind_3"/>
    <property type="match status" value="2"/>
</dbReference>
<dbReference type="PANTHER" id="PTHR11807:SF12">
    <property type="entry name" value="CYTOPLASMIC TRNA 2-THIOLATION PROTEIN 1"/>
    <property type="match status" value="1"/>
</dbReference>
<dbReference type="GO" id="GO:0016740">
    <property type="term" value="F:transferase activity"/>
    <property type="evidence" value="ECO:0007669"/>
    <property type="project" value="UniProtKB-KW"/>
</dbReference>
<feature type="binding site" evidence="2">
    <location>
        <begin position="80"/>
        <end position="82"/>
    </location>
    <ligand>
        <name>ATP</name>
        <dbReference type="ChEBI" id="CHEBI:30616"/>
    </ligand>
</feature>
<dbReference type="GO" id="GO:0002144">
    <property type="term" value="C:cytosolic tRNA wobble base thiouridylase complex"/>
    <property type="evidence" value="ECO:0007669"/>
    <property type="project" value="TreeGrafter"/>
</dbReference>
<reference evidence="4" key="1">
    <citation type="journal article" date="2020" name="ISME J.">
        <title>Gammaproteobacteria mediating utilization of methyl-, sulfur- and petroleum organic compounds in deep ocean hydrothermal plumes.</title>
        <authorList>
            <person name="Zhou Z."/>
            <person name="Liu Y."/>
            <person name="Pan J."/>
            <person name="Cron B.R."/>
            <person name="Toner B.M."/>
            <person name="Anantharaman K."/>
            <person name="Breier J.A."/>
            <person name="Dick G.J."/>
            <person name="Li M."/>
        </authorList>
    </citation>
    <scope>NUCLEOTIDE SEQUENCE</scope>
    <source>
        <strain evidence="4">SZUA-1385</strain>
    </source>
</reference>
<sequence>MDVNELKRYCNPSYITIRRDKLIINSKRLARLSKGKIKEIEKNFGMPLIYSKNYELISQSMGRYISKYGIITPRDTVIVGLSGGKDSLALLHLLEPYRRRYGIKIYAITVDLNIEGIRPWNPQNNNMKKIIEHCNALNIPHKIISFDKDIVKMSELLSDNSTGIVYSPCFSCSIVRRYILTNFAKNILENIEKDGQNNSNVNNKVNGKVKICFGHTLEDNSDTILANIFKGDRIKALEPVKNFNAATFNFKEFELDLQECTIIRPLLSVSEKNIERALDECGIEYYRDKEECPYSRNRGDSIRKKSHEILEIIEKDVKNIREMVVSSVLKSIK</sequence>
<dbReference type="Gene3D" id="3.40.50.620">
    <property type="entry name" value="HUPs"/>
    <property type="match status" value="1"/>
</dbReference>
<dbReference type="GO" id="GO:0002143">
    <property type="term" value="P:tRNA wobble position uridine thiolation"/>
    <property type="evidence" value="ECO:0007669"/>
    <property type="project" value="TreeGrafter"/>
</dbReference>
<name>A0A833DR50_9EURY</name>
<dbReference type="SUPFAM" id="SSF52402">
    <property type="entry name" value="Adenine nucleotide alpha hydrolases-like"/>
    <property type="match status" value="1"/>
</dbReference>
<evidence type="ECO:0000313" key="5">
    <source>
        <dbReference type="Proteomes" id="UP000605144"/>
    </source>
</evidence>
<feature type="binding site" evidence="2">
    <location>
        <position position="219"/>
    </location>
    <ligand>
        <name>ATP</name>
        <dbReference type="ChEBI" id="CHEBI:30616"/>
    </ligand>
</feature>
<dbReference type="EMBL" id="DQSV01000012">
    <property type="protein sequence ID" value="HIP16821.1"/>
    <property type="molecule type" value="Genomic_DNA"/>
</dbReference>
<gene>
    <name evidence="4" type="ORF">EYG76_00760</name>
</gene>